<reference evidence="2" key="1">
    <citation type="submission" date="2022-11" db="UniProtKB">
        <authorList>
            <consortium name="WormBaseParasite"/>
        </authorList>
    </citation>
    <scope>IDENTIFICATION</scope>
</reference>
<keyword evidence="1" id="KW-1185">Reference proteome</keyword>
<organism evidence="1 2">
    <name type="scientific">Romanomermis culicivorax</name>
    <name type="common">Nematode worm</name>
    <dbReference type="NCBI Taxonomy" id="13658"/>
    <lineage>
        <taxon>Eukaryota</taxon>
        <taxon>Metazoa</taxon>
        <taxon>Ecdysozoa</taxon>
        <taxon>Nematoda</taxon>
        <taxon>Enoplea</taxon>
        <taxon>Dorylaimia</taxon>
        <taxon>Mermithida</taxon>
        <taxon>Mermithoidea</taxon>
        <taxon>Mermithidae</taxon>
        <taxon>Romanomermis</taxon>
    </lineage>
</organism>
<protein>
    <submittedName>
        <fullName evidence="2">Uncharacterized protein</fullName>
    </submittedName>
</protein>
<evidence type="ECO:0000313" key="2">
    <source>
        <dbReference type="WBParaSite" id="nRc.2.0.1.t11208-RA"/>
    </source>
</evidence>
<dbReference type="AlphaFoldDB" id="A0A915IBP9"/>
<evidence type="ECO:0000313" key="1">
    <source>
        <dbReference type="Proteomes" id="UP000887565"/>
    </source>
</evidence>
<accession>A0A915IBP9</accession>
<dbReference type="Proteomes" id="UP000887565">
    <property type="component" value="Unplaced"/>
</dbReference>
<proteinExistence type="predicted"/>
<name>A0A915IBP9_ROMCU</name>
<dbReference type="WBParaSite" id="nRc.2.0.1.t11208-RA">
    <property type="protein sequence ID" value="nRc.2.0.1.t11208-RA"/>
    <property type="gene ID" value="nRc.2.0.1.g11208"/>
</dbReference>
<sequence>MNHAPTFLIISPYAQSSSMKIFIWKPPSKKSTLTKATTPPIYTAGSIPYPVCSASLISKIDFPSPHLSMHTRCRLLPRCKWNALAATLAEYHFPPLPPGKIFPEHH</sequence>